<feature type="signal peptide" evidence="1">
    <location>
        <begin position="1"/>
        <end position="29"/>
    </location>
</feature>
<reference evidence="4" key="1">
    <citation type="journal article" date="2019" name="Int. J. Syst. Evol. Microbiol.">
        <title>The Global Catalogue of Microorganisms (GCM) 10K type strain sequencing project: providing services to taxonomists for standard genome sequencing and annotation.</title>
        <authorList>
            <consortium name="The Broad Institute Genomics Platform"/>
            <consortium name="The Broad Institute Genome Sequencing Center for Infectious Disease"/>
            <person name="Wu L."/>
            <person name="Ma J."/>
        </authorList>
    </citation>
    <scope>NUCLEOTIDE SEQUENCE [LARGE SCALE GENOMIC DNA]</scope>
    <source>
        <strain evidence="4">CCUG 60022</strain>
    </source>
</reference>
<accession>A0ABW2Z8D2</accession>
<dbReference type="InterPro" id="IPR044023">
    <property type="entry name" value="Ig_7"/>
</dbReference>
<protein>
    <submittedName>
        <fullName evidence="3">Gliding motility-associated C-terminal domain-containing protein</fullName>
    </submittedName>
</protein>
<dbReference type="Pfam" id="PF19081">
    <property type="entry name" value="Ig_7"/>
    <property type="match status" value="1"/>
</dbReference>
<feature type="chain" id="PRO_5047343986" evidence="1">
    <location>
        <begin position="30"/>
        <end position="1004"/>
    </location>
</feature>
<organism evidence="3 4">
    <name type="scientific">Lutibacter aestuarii</name>
    <dbReference type="NCBI Taxonomy" id="861111"/>
    <lineage>
        <taxon>Bacteria</taxon>
        <taxon>Pseudomonadati</taxon>
        <taxon>Bacteroidota</taxon>
        <taxon>Flavobacteriia</taxon>
        <taxon>Flavobacteriales</taxon>
        <taxon>Flavobacteriaceae</taxon>
        <taxon>Lutibacter</taxon>
    </lineage>
</organism>
<dbReference type="NCBIfam" id="TIGR04131">
    <property type="entry name" value="Bac_Flav_CTERM"/>
    <property type="match status" value="1"/>
</dbReference>
<proteinExistence type="predicted"/>
<dbReference type="RefSeq" id="WP_386781478.1">
    <property type="nucleotide sequence ID" value="NZ_JBHTIC010000005.1"/>
</dbReference>
<dbReference type="Proteomes" id="UP001597032">
    <property type="component" value="Unassembled WGS sequence"/>
</dbReference>
<keyword evidence="1" id="KW-0732">Signal</keyword>
<name>A0ABW2Z8D2_9FLAO</name>
<dbReference type="InterPro" id="IPR026341">
    <property type="entry name" value="T9SS_type_B"/>
</dbReference>
<evidence type="ECO:0000259" key="2">
    <source>
        <dbReference type="Pfam" id="PF19081"/>
    </source>
</evidence>
<dbReference type="EMBL" id="JBHTIC010000005">
    <property type="protein sequence ID" value="MFD0761144.1"/>
    <property type="molecule type" value="Genomic_DNA"/>
</dbReference>
<evidence type="ECO:0000313" key="3">
    <source>
        <dbReference type="EMBL" id="MFD0761144.1"/>
    </source>
</evidence>
<keyword evidence="4" id="KW-1185">Reference proteome</keyword>
<dbReference type="Pfam" id="PF13585">
    <property type="entry name" value="CHU_C"/>
    <property type="match status" value="1"/>
</dbReference>
<evidence type="ECO:0000313" key="4">
    <source>
        <dbReference type="Proteomes" id="UP001597032"/>
    </source>
</evidence>
<comment type="caution">
    <text evidence="3">The sequence shown here is derived from an EMBL/GenBank/DDBJ whole genome shotgun (WGS) entry which is preliminary data.</text>
</comment>
<feature type="domain" description="Ig-like" evidence="2">
    <location>
        <begin position="41"/>
        <end position="107"/>
    </location>
</feature>
<evidence type="ECO:0000256" key="1">
    <source>
        <dbReference type="SAM" id="SignalP"/>
    </source>
</evidence>
<sequence length="1004" mass="109894">MKKEEISISYKTVLLFIFILLCSNLNSNAQCTNDIPSGEPIQTFCKNDNNTIESLIVSGTLIAWYDAPSGGNEYKLTDLLIDDTIYYADDISNGGCSTSRLAISVEVYGDIPKDVDVFVGKCASNNPTVADLSATGTNIEWFDAQTGGNLLPNDELLIDGKTYWVQQTENGCVSDRFPTTVTIINPPPPTTEPFQSFCAPPDPTVSNLQAAGTNIIWYDSETSITPLSPDELLINGEDYWAAEISFPCESSIRSQTIVTIDSVPNSGESNSYIVCEIDLETTNLFELLGGNPETTGTWSGPSELSNGYLGTFEPNINTIGTYIYTVSSTLGVCPSNSASITVNITETPPPTTNSTTQTFCEINNPIIANLNAEGSNILWFDSETSSTPLNQNEPIINGKDYWASQTNASGCQSNSRLKVSANIISVPLPTTTETNQNFCKNDNPTITNLIANGTNLLWYDTETSSTPLNENEPIINGEDYWATQTDTNGCQSASRLKIIAHLIEVETPTTSQTTQTFCEVDHPTIENLSIHETNILWYASETSSTPLNEEELLVDGANYWAAQTNSNGCQSSSRLKITASIISTPPPTSTVINQSFCVQNYLPNKPTIANLNANGTNLTWYDTETSLTPLNENELLVDGEDYWASQTNNSCESNSRLLVNVTIINPIVPTTSDTTQLFCTVNNPTVANLEADGESIVWFETENSTTALNPTELLIDGEDYWAASVNDATGCESTSRLIVTVKMVETAPPVIENTVQTFCKSDNPTITDLQVEGNNVVWYISEHDTTPLSATTELLDGVSYWAAQVNSSTNCESSVRIVTTASLINVETPTITPSGNKFCKINNPTLFELNLNVSTANDGEIIWYNSYPNGSILSMSEILMEGKTYYAVEKNESGCTSPTPLAVTVTLNACEAYDIEIYDGFSPDGDGNNDTFHIKYLRELYPNFKVEFFNRWGAKVYTSNASKVDWNGRLYGTDELVPTGVYYFIIYFNESAKKPIQGRLYISR</sequence>
<gene>
    <name evidence="3" type="ORF">ACFQZW_03530</name>
</gene>